<dbReference type="SUPFAM" id="SSF50129">
    <property type="entry name" value="GroES-like"/>
    <property type="match status" value="1"/>
</dbReference>
<evidence type="ECO:0000256" key="3">
    <source>
        <dbReference type="ARBA" id="ARBA00022723"/>
    </source>
</evidence>
<dbReference type="OrthoDB" id="5407715at2759"/>
<dbReference type="EMBL" id="FJOG01000009">
    <property type="protein sequence ID" value="CZR56996.1"/>
    <property type="molecule type" value="Genomic_DNA"/>
</dbReference>
<organism evidence="7 8">
    <name type="scientific">Phialocephala subalpina</name>
    <dbReference type="NCBI Taxonomy" id="576137"/>
    <lineage>
        <taxon>Eukaryota</taxon>
        <taxon>Fungi</taxon>
        <taxon>Dikarya</taxon>
        <taxon>Ascomycota</taxon>
        <taxon>Pezizomycotina</taxon>
        <taxon>Leotiomycetes</taxon>
        <taxon>Helotiales</taxon>
        <taxon>Mollisiaceae</taxon>
        <taxon>Phialocephala</taxon>
        <taxon>Phialocephala fortinii species complex</taxon>
    </lineage>
</organism>
<dbReference type="GO" id="GO:0016491">
    <property type="term" value="F:oxidoreductase activity"/>
    <property type="evidence" value="ECO:0007669"/>
    <property type="project" value="UniProtKB-KW"/>
</dbReference>
<dbReference type="InterPro" id="IPR036291">
    <property type="entry name" value="NAD(P)-bd_dom_sf"/>
</dbReference>
<protein>
    <submittedName>
        <fullName evidence="7">Related to ADH3-alcohol dehydrogenase III</fullName>
    </submittedName>
</protein>
<evidence type="ECO:0000259" key="6">
    <source>
        <dbReference type="Pfam" id="PF08240"/>
    </source>
</evidence>
<keyword evidence="4" id="KW-0862">Zinc</keyword>
<dbReference type="AlphaFoldDB" id="A0A1L7WW53"/>
<comment type="similarity">
    <text evidence="2">Belongs to the zinc-containing alcohol dehydrogenase family.</text>
</comment>
<evidence type="ECO:0000313" key="7">
    <source>
        <dbReference type="EMBL" id="CZR56996.1"/>
    </source>
</evidence>
<accession>A0A1L7WW53</accession>
<gene>
    <name evidence="7" type="ORF">PAC_06885</name>
</gene>
<dbReference type="PANTHER" id="PTHR43350:SF17">
    <property type="entry name" value="NAD-DEPENDENT ALCOHOL DEHYDROGENASE"/>
    <property type="match status" value="1"/>
</dbReference>
<feature type="domain" description="Alcohol dehydrogenase-like N-terminal" evidence="6">
    <location>
        <begin position="35"/>
        <end position="149"/>
    </location>
</feature>
<dbReference type="Gene3D" id="3.90.180.10">
    <property type="entry name" value="Medium-chain alcohol dehydrogenases, catalytic domain"/>
    <property type="match status" value="1"/>
</dbReference>
<dbReference type="Proteomes" id="UP000184330">
    <property type="component" value="Unassembled WGS sequence"/>
</dbReference>
<keyword evidence="8" id="KW-1185">Reference proteome</keyword>
<dbReference type="STRING" id="576137.A0A1L7WW53"/>
<dbReference type="InterPro" id="IPR013154">
    <property type="entry name" value="ADH-like_N"/>
</dbReference>
<name>A0A1L7WW53_9HELO</name>
<keyword evidence="3" id="KW-0479">Metal-binding</keyword>
<evidence type="ECO:0000256" key="2">
    <source>
        <dbReference type="ARBA" id="ARBA00008072"/>
    </source>
</evidence>
<reference evidence="7 8" key="1">
    <citation type="submission" date="2016-03" db="EMBL/GenBank/DDBJ databases">
        <authorList>
            <person name="Ploux O."/>
        </authorList>
    </citation>
    <scope>NUCLEOTIDE SEQUENCE [LARGE SCALE GENOMIC DNA]</scope>
    <source>
        <strain evidence="7 8">UAMH 11012</strain>
    </source>
</reference>
<proteinExistence type="inferred from homology"/>
<dbReference type="Gene3D" id="3.40.50.720">
    <property type="entry name" value="NAD(P)-binding Rossmann-like Domain"/>
    <property type="match status" value="1"/>
</dbReference>
<keyword evidence="5" id="KW-0560">Oxidoreductase</keyword>
<dbReference type="SUPFAM" id="SSF51735">
    <property type="entry name" value="NAD(P)-binding Rossmann-fold domains"/>
    <property type="match status" value="1"/>
</dbReference>
<evidence type="ECO:0000313" key="8">
    <source>
        <dbReference type="Proteomes" id="UP000184330"/>
    </source>
</evidence>
<dbReference type="GO" id="GO:0046872">
    <property type="term" value="F:metal ion binding"/>
    <property type="evidence" value="ECO:0007669"/>
    <property type="project" value="UniProtKB-KW"/>
</dbReference>
<comment type="cofactor">
    <cofactor evidence="1">
        <name>Zn(2+)</name>
        <dbReference type="ChEBI" id="CHEBI:29105"/>
    </cofactor>
</comment>
<sequence>MASPSQELPKTHRALILSSTSEPPKIKDVPAPQPGPGSVVVHMLSANILSYQKSIYNGERKYPFPTPLTTGMGGIGRIAAIGPDTLTLSPGQLVFVDCFVRGRDDPNSAFLLGIHEGHTEGSRKLMHGEWRDGSFAEYVKIPLECAYPLNEELLMGKLGYGVEELGEIARDLIPFGGLSDISIRPGETIIIAPATGPFGMAAVKVALAMGTRVIAMGRNLSILQRLQASHERVEIVQITGDEQADLEKVKGFGTIDAYFDISPPVAGTSTHFKSCMLALRHGGRISLMGGLNIDLAIPHAIVMHRDLLLKGKWMYDRQNVLDLIKMVEIGLLKMGSKAGQEYVKFPMDEWKEAFDAAEGFSGSNRSAVLVP</sequence>
<evidence type="ECO:0000256" key="1">
    <source>
        <dbReference type="ARBA" id="ARBA00001947"/>
    </source>
</evidence>
<evidence type="ECO:0000256" key="5">
    <source>
        <dbReference type="ARBA" id="ARBA00023002"/>
    </source>
</evidence>
<dbReference type="PANTHER" id="PTHR43350">
    <property type="entry name" value="NAD-DEPENDENT ALCOHOL DEHYDROGENASE"/>
    <property type="match status" value="1"/>
</dbReference>
<dbReference type="Pfam" id="PF08240">
    <property type="entry name" value="ADH_N"/>
    <property type="match status" value="1"/>
</dbReference>
<dbReference type="InterPro" id="IPR011032">
    <property type="entry name" value="GroES-like_sf"/>
</dbReference>
<evidence type="ECO:0000256" key="4">
    <source>
        <dbReference type="ARBA" id="ARBA00022833"/>
    </source>
</evidence>